<sequence length="149" mass="16271">MNLEATQPLLNEVGKAMVRSSPEGWRTITLTVTAAANMMTTALDVELADASHHTRATIDSDGTDTLDELHDAMYQDGKGTWYNATFIVSEGGKLDASFDFDNPPYGGMADDPTNTGSAARELLLYDHELFPRDEANLPAWHPVRQPSSD</sequence>
<dbReference type="OrthoDB" id="6957847at2"/>
<dbReference type="InterPro" id="IPR036170">
    <property type="entry name" value="YezG-like_sf"/>
</dbReference>
<proteinExistence type="predicted"/>
<name>A0A1H2L8G5_9ACTN</name>
<dbReference type="AlphaFoldDB" id="A0A1H2L8G5"/>
<organism evidence="1 2">
    <name type="scientific">Jiangella alkaliphila</name>
    <dbReference type="NCBI Taxonomy" id="419479"/>
    <lineage>
        <taxon>Bacteria</taxon>
        <taxon>Bacillati</taxon>
        <taxon>Actinomycetota</taxon>
        <taxon>Actinomycetes</taxon>
        <taxon>Jiangellales</taxon>
        <taxon>Jiangellaceae</taxon>
        <taxon>Jiangella</taxon>
    </lineage>
</organism>
<dbReference type="STRING" id="419479.SAMN04488563_5387"/>
<dbReference type="RefSeq" id="WP_046771890.1">
    <property type="nucleotide sequence ID" value="NZ_LBMC01000052.1"/>
</dbReference>
<dbReference type="EMBL" id="LT629791">
    <property type="protein sequence ID" value="SDU77005.1"/>
    <property type="molecule type" value="Genomic_DNA"/>
</dbReference>
<evidence type="ECO:0000313" key="2">
    <source>
        <dbReference type="Proteomes" id="UP000182977"/>
    </source>
</evidence>
<gene>
    <name evidence="1" type="ORF">SAMN04488563_5387</name>
</gene>
<evidence type="ECO:0000313" key="1">
    <source>
        <dbReference type="EMBL" id="SDU77005.1"/>
    </source>
</evidence>
<dbReference type="SUPFAM" id="SSF160424">
    <property type="entry name" value="BH3703-like"/>
    <property type="match status" value="1"/>
</dbReference>
<accession>A0A1H2L8G5</accession>
<protein>
    <recommendedName>
        <fullName evidence="3">DUF600 family protein</fullName>
    </recommendedName>
</protein>
<reference evidence="2" key="1">
    <citation type="submission" date="2016-10" db="EMBL/GenBank/DDBJ databases">
        <authorList>
            <person name="Varghese N."/>
            <person name="Submissions S."/>
        </authorList>
    </citation>
    <scope>NUCLEOTIDE SEQUENCE [LARGE SCALE GENOMIC DNA]</scope>
    <source>
        <strain evidence="2">DSM 45079</strain>
    </source>
</reference>
<keyword evidence="2" id="KW-1185">Reference proteome</keyword>
<evidence type="ECO:0008006" key="3">
    <source>
        <dbReference type="Google" id="ProtNLM"/>
    </source>
</evidence>
<dbReference type="Proteomes" id="UP000182977">
    <property type="component" value="Chromosome I"/>
</dbReference>